<accession>A0ABP9VJ52</accession>
<evidence type="ECO:0000313" key="4">
    <source>
        <dbReference type="Proteomes" id="UP001416858"/>
    </source>
</evidence>
<dbReference type="RefSeq" id="WP_345681747.1">
    <property type="nucleotide sequence ID" value="NZ_BAABRO010000001.1"/>
</dbReference>
<dbReference type="PROSITE" id="PS00061">
    <property type="entry name" value="ADH_SHORT"/>
    <property type="match status" value="1"/>
</dbReference>
<keyword evidence="4" id="KW-1185">Reference proteome</keyword>
<dbReference type="PANTHER" id="PTHR42879">
    <property type="entry name" value="3-OXOACYL-(ACYL-CARRIER-PROTEIN) REDUCTASE"/>
    <property type="match status" value="1"/>
</dbReference>
<dbReference type="PRINTS" id="PR00080">
    <property type="entry name" value="SDRFAMILY"/>
</dbReference>
<dbReference type="PANTHER" id="PTHR42879:SF2">
    <property type="entry name" value="3-OXOACYL-[ACYL-CARRIER-PROTEIN] REDUCTASE FABG"/>
    <property type="match status" value="1"/>
</dbReference>
<dbReference type="Gene3D" id="3.40.50.720">
    <property type="entry name" value="NAD(P)-binding Rossmann-like Domain"/>
    <property type="match status" value="1"/>
</dbReference>
<dbReference type="InterPro" id="IPR020904">
    <property type="entry name" value="Sc_DH/Rdtase_CS"/>
</dbReference>
<evidence type="ECO:0000313" key="3">
    <source>
        <dbReference type="EMBL" id="GAA5504696.1"/>
    </source>
</evidence>
<dbReference type="Proteomes" id="UP001416858">
    <property type="component" value="Unassembled WGS sequence"/>
</dbReference>
<comment type="caution">
    <text evidence="3">The sequence shown here is derived from an EMBL/GenBank/DDBJ whole genome shotgun (WGS) entry which is preliminary data.</text>
</comment>
<dbReference type="PRINTS" id="PR00081">
    <property type="entry name" value="GDHRDH"/>
</dbReference>
<dbReference type="InterPro" id="IPR057326">
    <property type="entry name" value="KR_dom"/>
</dbReference>
<dbReference type="CDD" id="cd05333">
    <property type="entry name" value="BKR_SDR_c"/>
    <property type="match status" value="1"/>
</dbReference>
<dbReference type="SUPFAM" id="SSF51735">
    <property type="entry name" value="NAD(P)-binding Rossmann-fold domains"/>
    <property type="match status" value="1"/>
</dbReference>
<dbReference type="EMBL" id="BAABRO010000001">
    <property type="protein sequence ID" value="GAA5504696.1"/>
    <property type="molecule type" value="Genomic_DNA"/>
</dbReference>
<reference evidence="3 4" key="1">
    <citation type="submission" date="2024-02" db="EMBL/GenBank/DDBJ databases">
        <title>Rhodopirellula caenicola NBRC 110016.</title>
        <authorList>
            <person name="Ichikawa N."/>
            <person name="Katano-Makiyama Y."/>
            <person name="Hidaka K."/>
        </authorList>
    </citation>
    <scope>NUCLEOTIDE SEQUENCE [LARGE SCALE GENOMIC DNA]</scope>
    <source>
        <strain evidence="3 4">NBRC 110016</strain>
    </source>
</reference>
<sequence length="264" mass="28134">MSAELQQVTYEPFEQPCLSLQGKKALVTGGSRGIGKAIALTLAAQGADVALTYYTGCKFAEDVCAQIRDMGRLSGCYAHDIGDRETVHELRPHVMEDLGQVDILINNAGIARDRSFKKMSIEMWDDVLAVNLTGVFHMAKQFVDDMADRGWGRIVNISSVVGEVGNFGQANYAAAKAGVLGLTKTLAREYARKGVTVNAIAPGFIKTRMMQGIPDSALQAVINQTPMGRLGDPSEIAAGVAFLSSPAAGFITGHVLDINGGIKM</sequence>
<dbReference type="InterPro" id="IPR036291">
    <property type="entry name" value="NAD(P)-bd_dom_sf"/>
</dbReference>
<gene>
    <name evidence="3" type="primary">fabG_1</name>
    <name evidence="3" type="ORF">Rcae01_00135</name>
</gene>
<name>A0ABP9VJ52_9BACT</name>
<evidence type="ECO:0000256" key="1">
    <source>
        <dbReference type="ARBA" id="ARBA00006484"/>
    </source>
</evidence>
<dbReference type="NCBIfam" id="NF009466">
    <property type="entry name" value="PRK12826.1-2"/>
    <property type="match status" value="1"/>
</dbReference>
<dbReference type="InterPro" id="IPR002347">
    <property type="entry name" value="SDR_fam"/>
</dbReference>
<organism evidence="3 4">
    <name type="scientific">Novipirellula caenicola</name>
    <dbReference type="NCBI Taxonomy" id="1536901"/>
    <lineage>
        <taxon>Bacteria</taxon>
        <taxon>Pseudomonadati</taxon>
        <taxon>Planctomycetota</taxon>
        <taxon>Planctomycetia</taxon>
        <taxon>Pirellulales</taxon>
        <taxon>Pirellulaceae</taxon>
        <taxon>Novipirellula</taxon>
    </lineage>
</organism>
<feature type="domain" description="Ketoreductase" evidence="2">
    <location>
        <begin position="23"/>
        <end position="203"/>
    </location>
</feature>
<dbReference type="InterPro" id="IPR050259">
    <property type="entry name" value="SDR"/>
</dbReference>
<comment type="similarity">
    <text evidence="1">Belongs to the short-chain dehydrogenases/reductases (SDR) family.</text>
</comment>
<dbReference type="Pfam" id="PF13561">
    <property type="entry name" value="adh_short_C2"/>
    <property type="match status" value="1"/>
</dbReference>
<protein>
    <submittedName>
        <fullName evidence="3">3-oxoacyl-[acyl-carrier-protein] reductase FabG</fullName>
    </submittedName>
</protein>
<dbReference type="NCBIfam" id="NF009464">
    <property type="entry name" value="PRK12824.1"/>
    <property type="match status" value="1"/>
</dbReference>
<proteinExistence type="inferred from homology"/>
<evidence type="ECO:0000259" key="2">
    <source>
        <dbReference type="SMART" id="SM00822"/>
    </source>
</evidence>
<dbReference type="SMART" id="SM00822">
    <property type="entry name" value="PKS_KR"/>
    <property type="match status" value="1"/>
</dbReference>